<feature type="region of interest" description="Disordered" evidence="1">
    <location>
        <begin position="132"/>
        <end position="219"/>
    </location>
</feature>
<keyword evidence="3" id="KW-1185">Reference proteome</keyword>
<dbReference type="AlphaFoldDB" id="A0A329S2L3"/>
<dbReference type="OrthoDB" id="122208at2759"/>
<protein>
    <submittedName>
        <fullName evidence="2">Uncharacterized protein</fullName>
    </submittedName>
</protein>
<evidence type="ECO:0000313" key="2">
    <source>
        <dbReference type="EMBL" id="RAW30929.1"/>
    </source>
</evidence>
<dbReference type="VEuPathDB" id="FungiDB:PC110_g12711"/>
<reference evidence="2 3" key="1">
    <citation type="submission" date="2018-01" db="EMBL/GenBank/DDBJ databases">
        <title>Draft genome of the strawberry crown rot pathogen Phytophthora cactorum.</title>
        <authorList>
            <person name="Armitage A.D."/>
            <person name="Lysoe E."/>
            <person name="Nellist C.F."/>
            <person name="Harrison R.J."/>
            <person name="Brurberg M.B."/>
        </authorList>
    </citation>
    <scope>NUCLEOTIDE SEQUENCE [LARGE SCALE GENOMIC DNA]</scope>
    <source>
        <strain evidence="2 3">10300</strain>
    </source>
</reference>
<proteinExistence type="predicted"/>
<evidence type="ECO:0000256" key="1">
    <source>
        <dbReference type="SAM" id="MobiDB-lite"/>
    </source>
</evidence>
<comment type="caution">
    <text evidence="2">The sequence shown here is derived from an EMBL/GenBank/DDBJ whole genome shotgun (WGS) entry which is preliminary data.</text>
</comment>
<gene>
    <name evidence="2" type="ORF">PC110_g12711</name>
</gene>
<evidence type="ECO:0000313" key="3">
    <source>
        <dbReference type="Proteomes" id="UP000251314"/>
    </source>
</evidence>
<dbReference type="EMBL" id="MJFZ01000345">
    <property type="protein sequence ID" value="RAW30929.1"/>
    <property type="molecule type" value="Genomic_DNA"/>
</dbReference>
<name>A0A329S2L3_9STRA</name>
<accession>A0A329S2L3</accession>
<organism evidence="2 3">
    <name type="scientific">Phytophthora cactorum</name>
    <dbReference type="NCBI Taxonomy" id="29920"/>
    <lineage>
        <taxon>Eukaryota</taxon>
        <taxon>Sar</taxon>
        <taxon>Stramenopiles</taxon>
        <taxon>Oomycota</taxon>
        <taxon>Peronosporomycetes</taxon>
        <taxon>Peronosporales</taxon>
        <taxon>Peronosporaceae</taxon>
        <taxon>Phytophthora</taxon>
    </lineage>
</organism>
<sequence length="219" mass="23983">MGRSAHTVRYLLILCMRRNCGARVQRGAAESQCTLNRETQPKLTAAERGTLEAQRAEKVARSRLERQATLFAKEGRRNVTRTISEYLRNEQRLAGNKRRHDRWEARALQELFGIDSDSDSGNSALGEALTALDSADDEASGCGNGDSDYEEKPQAQTNDSGGDYSSDDTDDGERERVSSQGLTGVGVDEASEIADLSEGEIAHTESTASTEFKPKAHRT</sequence>
<feature type="compositionally biased region" description="Acidic residues" evidence="1">
    <location>
        <begin position="189"/>
        <end position="198"/>
    </location>
</feature>
<dbReference type="Proteomes" id="UP000251314">
    <property type="component" value="Unassembled WGS sequence"/>
</dbReference>